<reference evidence="26" key="3">
    <citation type="journal article" date="2019" name="Int. J. Syst. Evol. Microbiol.">
        <title>The Global Catalogue of Microorganisms (GCM) 10K type strain sequencing project: providing services to taxonomists for standard genome sequencing and annotation.</title>
        <authorList>
            <consortium name="The Broad Institute Genomics Platform"/>
            <consortium name="The Broad Institute Genome Sequencing Center for Infectious Disease"/>
            <person name="Wu L."/>
            <person name="Ma J."/>
        </authorList>
    </citation>
    <scope>NUCLEOTIDE SEQUENCE [LARGE SCALE GENOMIC DNA]</scope>
    <source>
        <strain evidence="26">CCUG 55585</strain>
    </source>
</reference>
<reference evidence="24" key="1">
    <citation type="journal article" date="2014" name="Int. J. Syst. Evol. Microbiol.">
        <title>Complete genome of a new Firmicutes species belonging to the dominant human colonic microbiota ('Ruminococcus bicirculans') reveals two chromosomes and a selective capacity to utilize plant glucans.</title>
        <authorList>
            <consortium name="NISC Comparative Sequencing Program"/>
            <person name="Wegmann U."/>
            <person name="Louis P."/>
            <person name="Goesmann A."/>
            <person name="Henrissat B."/>
            <person name="Duncan S.H."/>
            <person name="Flint H.J."/>
        </authorList>
    </citation>
    <scope>NUCLEOTIDE SEQUENCE</scope>
    <source>
        <strain evidence="24">CCUG 55585</strain>
    </source>
</reference>
<dbReference type="SMART" id="SM00388">
    <property type="entry name" value="HisKA"/>
    <property type="match status" value="1"/>
</dbReference>
<evidence type="ECO:0000256" key="6">
    <source>
        <dbReference type="ARBA" id="ARBA00022553"/>
    </source>
</evidence>
<comment type="subunit">
    <text evidence="16">At low DSF concentrations, interacts with RpfF.</text>
</comment>
<evidence type="ECO:0000256" key="8">
    <source>
        <dbReference type="ARBA" id="ARBA00022692"/>
    </source>
</evidence>
<feature type="transmembrane region" description="Helical" evidence="20">
    <location>
        <begin position="129"/>
        <end position="151"/>
    </location>
</feature>
<dbReference type="InterPro" id="IPR036097">
    <property type="entry name" value="HisK_dim/P_sf"/>
</dbReference>
<dbReference type="Pfam" id="PF02518">
    <property type="entry name" value="HATPase_c"/>
    <property type="match status" value="1"/>
</dbReference>
<dbReference type="EMBL" id="JBHTIF010000004">
    <property type="protein sequence ID" value="MFD0727127.1"/>
    <property type="molecule type" value="Genomic_DNA"/>
</dbReference>
<dbReference type="PRINTS" id="PR00344">
    <property type="entry name" value="BCTRLSENSOR"/>
</dbReference>
<feature type="domain" description="Response regulatory" evidence="22">
    <location>
        <begin position="471"/>
        <end position="589"/>
    </location>
</feature>
<dbReference type="Gene3D" id="3.40.50.2300">
    <property type="match status" value="1"/>
</dbReference>
<evidence type="ECO:0000259" key="22">
    <source>
        <dbReference type="PROSITE" id="PS50110"/>
    </source>
</evidence>
<feature type="modified residue" description="4-aspartylphosphate" evidence="19">
    <location>
        <position position="520"/>
    </location>
</feature>
<dbReference type="Proteomes" id="UP001597110">
    <property type="component" value="Unassembled WGS sequence"/>
</dbReference>
<evidence type="ECO:0000313" key="26">
    <source>
        <dbReference type="Proteomes" id="UP001597110"/>
    </source>
</evidence>
<organism evidence="25">
    <name type="scientific">Lysobacter brunescens</name>
    <dbReference type="NCBI Taxonomy" id="262323"/>
    <lineage>
        <taxon>Bacteria</taxon>
        <taxon>Pseudomonadati</taxon>
        <taxon>Pseudomonadota</taxon>
        <taxon>Gammaproteobacteria</taxon>
        <taxon>Lysobacterales</taxon>
        <taxon>Lysobacteraceae</taxon>
        <taxon>Lysobacter</taxon>
    </lineage>
</organism>
<evidence type="ECO:0000256" key="10">
    <source>
        <dbReference type="ARBA" id="ARBA00022777"/>
    </source>
</evidence>
<keyword evidence="6 19" id="KW-0597">Phosphoprotein</keyword>
<dbReference type="GO" id="GO:0000155">
    <property type="term" value="F:phosphorelay sensor kinase activity"/>
    <property type="evidence" value="ECO:0007669"/>
    <property type="project" value="InterPro"/>
</dbReference>
<dbReference type="InterPro" id="IPR011006">
    <property type="entry name" value="CheY-like_superfamily"/>
</dbReference>
<dbReference type="Pfam" id="PF00512">
    <property type="entry name" value="HisKA"/>
    <property type="match status" value="1"/>
</dbReference>
<dbReference type="FunFam" id="3.30.565.10:FF:000010">
    <property type="entry name" value="Sensor histidine kinase RcsC"/>
    <property type="match status" value="1"/>
</dbReference>
<keyword evidence="14" id="KW-0843">Virulence</keyword>
<evidence type="ECO:0000256" key="18">
    <source>
        <dbReference type="PROSITE-ProRule" id="PRU00110"/>
    </source>
</evidence>
<evidence type="ECO:0000256" key="11">
    <source>
        <dbReference type="ARBA" id="ARBA00022840"/>
    </source>
</evidence>
<keyword evidence="7" id="KW-0808">Transferase</keyword>
<keyword evidence="9" id="KW-0547">Nucleotide-binding</keyword>
<reference evidence="24" key="4">
    <citation type="submission" date="2024-09" db="EMBL/GenBank/DDBJ databases">
        <authorList>
            <person name="Sun Q."/>
            <person name="Mori K."/>
        </authorList>
    </citation>
    <scope>NUCLEOTIDE SEQUENCE</scope>
    <source>
        <strain evidence="24">CCUG 55585</strain>
    </source>
</reference>
<feature type="domain" description="HPt" evidence="23">
    <location>
        <begin position="632"/>
        <end position="733"/>
    </location>
</feature>
<evidence type="ECO:0000259" key="21">
    <source>
        <dbReference type="PROSITE" id="PS50109"/>
    </source>
</evidence>
<feature type="domain" description="Histidine kinase" evidence="21">
    <location>
        <begin position="199"/>
        <end position="420"/>
    </location>
</feature>
<dbReference type="SUPFAM" id="SSF47226">
    <property type="entry name" value="Histidine-containing phosphotransfer domain, HPT domain"/>
    <property type="match status" value="1"/>
</dbReference>
<dbReference type="SMART" id="SM00448">
    <property type="entry name" value="REC"/>
    <property type="match status" value="1"/>
</dbReference>
<evidence type="ECO:0000256" key="4">
    <source>
        <dbReference type="ARBA" id="ARBA00022475"/>
    </source>
</evidence>
<evidence type="ECO:0000256" key="3">
    <source>
        <dbReference type="ARBA" id="ARBA00012438"/>
    </source>
</evidence>
<dbReference type="AlphaFoldDB" id="A0A514YLQ9"/>
<evidence type="ECO:0000256" key="7">
    <source>
        <dbReference type="ARBA" id="ARBA00022679"/>
    </source>
</evidence>
<protein>
    <recommendedName>
        <fullName evidence="17">Sensory/regulatory protein RpfC</fullName>
        <ecNumber evidence="3">2.7.13.3</ecNumber>
    </recommendedName>
</protein>
<dbReference type="EC" id="2.7.13.3" evidence="3"/>
<evidence type="ECO:0000256" key="9">
    <source>
        <dbReference type="ARBA" id="ARBA00022741"/>
    </source>
</evidence>
<dbReference type="Pfam" id="PF01627">
    <property type="entry name" value="Hpt"/>
    <property type="match status" value="1"/>
</dbReference>
<evidence type="ECO:0000256" key="15">
    <source>
        <dbReference type="ARBA" id="ARBA00023136"/>
    </source>
</evidence>
<dbReference type="InterPro" id="IPR008207">
    <property type="entry name" value="Sig_transdc_His_kin_Hpt_dom"/>
</dbReference>
<dbReference type="InterPro" id="IPR003594">
    <property type="entry name" value="HATPase_dom"/>
</dbReference>
<dbReference type="PANTHER" id="PTHR43047">
    <property type="entry name" value="TWO-COMPONENT HISTIDINE PROTEIN KINASE"/>
    <property type="match status" value="1"/>
</dbReference>
<evidence type="ECO:0000256" key="13">
    <source>
        <dbReference type="ARBA" id="ARBA00023012"/>
    </source>
</evidence>
<keyword evidence="5" id="KW-0997">Cell inner membrane</keyword>
<dbReference type="Gene3D" id="1.20.120.160">
    <property type="entry name" value="HPT domain"/>
    <property type="match status" value="1"/>
</dbReference>
<evidence type="ECO:0000256" key="5">
    <source>
        <dbReference type="ARBA" id="ARBA00022519"/>
    </source>
</evidence>
<dbReference type="FunFam" id="1.10.287.130:FF:000002">
    <property type="entry name" value="Two-component osmosensing histidine kinase"/>
    <property type="match status" value="1"/>
</dbReference>
<dbReference type="InterPro" id="IPR001789">
    <property type="entry name" value="Sig_transdc_resp-reg_receiver"/>
</dbReference>
<dbReference type="SUPFAM" id="SSF52172">
    <property type="entry name" value="CheY-like"/>
    <property type="match status" value="1"/>
</dbReference>
<keyword evidence="13" id="KW-0902">Two-component regulatory system</keyword>
<dbReference type="SMART" id="SM00073">
    <property type="entry name" value="HPT"/>
    <property type="match status" value="1"/>
</dbReference>
<dbReference type="PROSITE" id="PS50109">
    <property type="entry name" value="HIS_KIN"/>
    <property type="match status" value="1"/>
</dbReference>
<keyword evidence="4" id="KW-1003">Cell membrane</keyword>
<comment type="subcellular location">
    <subcellularLocation>
        <location evidence="2">Cell inner membrane</location>
        <topology evidence="2">Multi-pass membrane protein</topology>
    </subcellularLocation>
</comment>
<proteinExistence type="predicted"/>
<evidence type="ECO:0000313" key="25">
    <source>
        <dbReference type="EMBL" id="QDK59940.1"/>
    </source>
</evidence>
<feature type="transmembrane region" description="Helical" evidence="20">
    <location>
        <begin position="157"/>
        <end position="179"/>
    </location>
</feature>
<reference evidence="25" key="2">
    <citation type="journal article" date="2019" name="Front. Microbiol.">
        <title>LbDSF, the Lysobacter brunescens Quorum-Sensing System Diffusible Signaling Factor, Regulates Anti- Xanthomonas XSAC Biosynthesis, Colony Morphology, and Surface Motility.</title>
        <authorList>
            <person name="Ling J."/>
            <person name="Zhu R."/>
            <person name="Laborda P."/>
            <person name="Jiang T."/>
            <person name="Jia Y."/>
            <person name="Zhao Y."/>
            <person name="Liu F."/>
        </authorList>
    </citation>
    <scope>NUCLEOTIDE SEQUENCE</scope>
    <source>
        <strain evidence="25">OH23</strain>
    </source>
</reference>
<dbReference type="RefSeq" id="WP_386825576.1">
    <property type="nucleotide sequence ID" value="NZ_JBHTIF010000004.1"/>
</dbReference>
<dbReference type="PROSITE" id="PS50894">
    <property type="entry name" value="HPT"/>
    <property type="match status" value="1"/>
</dbReference>
<dbReference type="InterPro" id="IPR036641">
    <property type="entry name" value="HPT_dom_sf"/>
</dbReference>
<dbReference type="InterPro" id="IPR005467">
    <property type="entry name" value="His_kinase_dom"/>
</dbReference>
<keyword evidence="15 20" id="KW-0472">Membrane</keyword>
<dbReference type="SUPFAM" id="SSF55874">
    <property type="entry name" value="ATPase domain of HSP90 chaperone/DNA topoisomerase II/histidine kinase"/>
    <property type="match status" value="1"/>
</dbReference>
<sequence>MNALRAAYRWTRARLTNRPDTEHSQVLVRIVITSLFSTYLGWGVSGDGGTTALFEVWLILVGELVVSLALFAAILRNPGVSHWRRWVGMVSDYAAIGAVMALQGEVASPLYSIYLWVTIGNGLRFGSRYLHYATVLSVLSFFVMSQVTPYWQSNPYLSWGLLAGAAAVPLYFSSLLKALTRAIEDARRANEAKSRFLANMSHELRTPLNGILAMAELLSASKLQKEQRESADMIHTSAQTLLLLIDEVLDISAIEAGKVRRHEEDFDLNQLLSRVYRMLMPQARAKGLEFTIDTDIRIPNALHGDASHLTQILLNLLQNAVKFTERGSIALHAGELSRTDERIVLKLSVRDTGIGIPEEARQRIFRPFEQVDSGRDRRYGGSGLGTTIAKSLTELMGGRIGVEDNPGGGTHFWVELPFRIAQASSQSEAMGAQVEQTDALPGERRRIDATGKIIDFEDPFLRHRIRVRSMRILVADDQPTNRVVLQRLLEKAGHRILFAEDGEQVLDVLAGETPDLVLLDLHMPGLSGLEVIRQARVMQAGHARKTPIVVLSADATVESMREADRAGARTYLTKPISVPKLLDTIASIAAAEGEIAPVQTGNAGAASADPVLGDAVDKENPILVELAGMGLGDEFIRDFVEQCLRDIGRSMSGLQQAAASADYEAMREAAHAMRGVAENIGATRLVERCRVVMRLDNVQISRQSQNLTSDLDALVEQTACEVRAQLPRLLGSHHSRQDPLPGPDP</sequence>
<dbReference type="Gene3D" id="3.30.565.10">
    <property type="entry name" value="Histidine kinase-like ATPase, C-terminal domain"/>
    <property type="match status" value="1"/>
</dbReference>
<evidence type="ECO:0000313" key="24">
    <source>
        <dbReference type="EMBL" id="MFD0727127.1"/>
    </source>
</evidence>
<keyword evidence="12 20" id="KW-1133">Transmembrane helix</keyword>
<evidence type="ECO:0000256" key="2">
    <source>
        <dbReference type="ARBA" id="ARBA00004429"/>
    </source>
</evidence>
<feature type="transmembrane region" description="Helical" evidence="20">
    <location>
        <begin position="26"/>
        <end position="44"/>
    </location>
</feature>
<dbReference type="GO" id="GO:0005886">
    <property type="term" value="C:plasma membrane"/>
    <property type="evidence" value="ECO:0007669"/>
    <property type="project" value="UniProtKB-SubCell"/>
</dbReference>
<feature type="modified residue" description="Phosphohistidine" evidence="18">
    <location>
        <position position="671"/>
    </location>
</feature>
<comment type="catalytic activity">
    <reaction evidence="1">
        <text>ATP + protein L-histidine = ADP + protein N-phospho-L-histidine.</text>
        <dbReference type="EC" id="2.7.13.3"/>
    </reaction>
</comment>
<dbReference type="SUPFAM" id="SSF47384">
    <property type="entry name" value="Homodimeric domain of signal transducing histidine kinase"/>
    <property type="match status" value="1"/>
</dbReference>
<accession>A0A514YLQ9</accession>
<gene>
    <name evidence="24" type="ORF">ACFQ0E_16145</name>
</gene>
<evidence type="ECO:0000256" key="14">
    <source>
        <dbReference type="ARBA" id="ARBA00023026"/>
    </source>
</evidence>
<dbReference type="PROSITE" id="PS50110">
    <property type="entry name" value="RESPONSE_REGULATORY"/>
    <property type="match status" value="1"/>
</dbReference>
<feature type="transmembrane region" description="Helical" evidence="20">
    <location>
        <begin position="95"/>
        <end position="117"/>
    </location>
</feature>
<name>A0A514YLQ9_9GAMM</name>
<dbReference type="InterPro" id="IPR004358">
    <property type="entry name" value="Sig_transdc_His_kin-like_C"/>
</dbReference>
<evidence type="ECO:0000256" key="12">
    <source>
        <dbReference type="ARBA" id="ARBA00022989"/>
    </source>
</evidence>
<keyword evidence="10" id="KW-0418">Kinase</keyword>
<evidence type="ECO:0000256" key="17">
    <source>
        <dbReference type="ARBA" id="ARBA00068150"/>
    </source>
</evidence>
<dbReference type="GO" id="GO:0005524">
    <property type="term" value="F:ATP binding"/>
    <property type="evidence" value="ECO:0007669"/>
    <property type="project" value="UniProtKB-KW"/>
</dbReference>
<dbReference type="Gene3D" id="1.10.287.130">
    <property type="match status" value="1"/>
</dbReference>
<evidence type="ECO:0000256" key="19">
    <source>
        <dbReference type="PROSITE-ProRule" id="PRU00169"/>
    </source>
</evidence>
<evidence type="ECO:0000256" key="1">
    <source>
        <dbReference type="ARBA" id="ARBA00000085"/>
    </source>
</evidence>
<dbReference type="CDD" id="cd16922">
    <property type="entry name" value="HATPase_EvgS-ArcB-TorS-like"/>
    <property type="match status" value="1"/>
</dbReference>
<keyword evidence="11 24" id="KW-0067">ATP-binding</keyword>
<keyword evidence="26" id="KW-1185">Reference proteome</keyword>
<dbReference type="CDD" id="cd17546">
    <property type="entry name" value="REC_hyHK_CKI1_RcsC-like"/>
    <property type="match status" value="1"/>
</dbReference>
<dbReference type="Pfam" id="PF00072">
    <property type="entry name" value="Response_reg"/>
    <property type="match status" value="1"/>
</dbReference>
<evidence type="ECO:0000256" key="20">
    <source>
        <dbReference type="SAM" id="Phobius"/>
    </source>
</evidence>
<dbReference type="SMART" id="SM00387">
    <property type="entry name" value="HATPase_c"/>
    <property type="match status" value="1"/>
</dbReference>
<keyword evidence="8 20" id="KW-0812">Transmembrane</keyword>
<dbReference type="EMBL" id="MK532477">
    <property type="protein sequence ID" value="QDK59940.1"/>
    <property type="molecule type" value="Genomic_DNA"/>
</dbReference>
<dbReference type="CDD" id="cd00082">
    <property type="entry name" value="HisKA"/>
    <property type="match status" value="1"/>
</dbReference>
<evidence type="ECO:0000259" key="23">
    <source>
        <dbReference type="PROSITE" id="PS50894"/>
    </source>
</evidence>
<dbReference type="InterPro" id="IPR003661">
    <property type="entry name" value="HisK_dim/P_dom"/>
</dbReference>
<feature type="transmembrane region" description="Helical" evidence="20">
    <location>
        <begin position="56"/>
        <end position="75"/>
    </location>
</feature>
<dbReference type="InterPro" id="IPR036890">
    <property type="entry name" value="HATPase_C_sf"/>
</dbReference>
<dbReference type="PANTHER" id="PTHR43047:SF78">
    <property type="entry name" value="SENSORY_REGULATORY PROTEIN RPFC"/>
    <property type="match status" value="1"/>
</dbReference>
<evidence type="ECO:0000256" key="16">
    <source>
        <dbReference type="ARBA" id="ARBA00064003"/>
    </source>
</evidence>